<name>A0ABT3MYK7_9GAMM</name>
<dbReference type="PANTHER" id="PTHR47354:SF5">
    <property type="entry name" value="PROTEIN RFBI"/>
    <property type="match status" value="1"/>
</dbReference>
<proteinExistence type="predicted"/>
<comment type="cofactor">
    <cofactor evidence="1">
        <name>[2Fe-2S] cluster</name>
        <dbReference type="ChEBI" id="CHEBI:190135"/>
    </cofactor>
</comment>
<organism evidence="3 4">
    <name type="scientific">Endozoicomonas gorgoniicola</name>
    <dbReference type="NCBI Taxonomy" id="1234144"/>
    <lineage>
        <taxon>Bacteria</taxon>
        <taxon>Pseudomonadati</taxon>
        <taxon>Pseudomonadota</taxon>
        <taxon>Gammaproteobacteria</taxon>
        <taxon>Oceanospirillales</taxon>
        <taxon>Endozoicomonadaceae</taxon>
        <taxon>Endozoicomonas</taxon>
    </lineage>
</organism>
<evidence type="ECO:0000256" key="1">
    <source>
        <dbReference type="ARBA" id="ARBA00034078"/>
    </source>
</evidence>
<dbReference type="PROSITE" id="PS51384">
    <property type="entry name" value="FAD_FR"/>
    <property type="match status" value="1"/>
</dbReference>
<dbReference type="Pfam" id="PF00175">
    <property type="entry name" value="NAD_binding_1"/>
    <property type="match status" value="1"/>
</dbReference>
<dbReference type="Pfam" id="PF00970">
    <property type="entry name" value="FAD_binding_6"/>
    <property type="match status" value="1"/>
</dbReference>
<dbReference type="InterPro" id="IPR001709">
    <property type="entry name" value="Flavoprot_Pyr_Nucl_cyt_Rdtase"/>
</dbReference>
<dbReference type="InterPro" id="IPR017938">
    <property type="entry name" value="Riboflavin_synthase-like_b-brl"/>
</dbReference>
<dbReference type="SUPFAM" id="SSF52343">
    <property type="entry name" value="Ferredoxin reductase-like, C-terminal NADP-linked domain"/>
    <property type="match status" value="1"/>
</dbReference>
<sequence length="245" mass="27351">MPRPLYPVTLINRHTLSDNTIQLDFQVEGEFDFIAGQFVQFMIDQNGSTQKRSYSIANSPDSFRKEGHLEIAISLVEGGMASELFSQTDLGLQLQVAGPFGILTAPAEHSGQIVLTGTGTGLTPYRAMLPTLASMAETGIPVTVIMGVRHRTDLIYEQEFRQVAEQHANFSYQVCMSRETEVDSSINEFKGYVQQRFEHLNLDTDSDLVYLCGNPNMINDAARVLLDMGFGSRQVKREKYVYSGH</sequence>
<dbReference type="InterPro" id="IPR017927">
    <property type="entry name" value="FAD-bd_FR_type"/>
</dbReference>
<dbReference type="RefSeq" id="WP_262564203.1">
    <property type="nucleotide sequence ID" value="NZ_JAPFCC010000001.1"/>
</dbReference>
<gene>
    <name evidence="3" type="ORF">NX722_17830</name>
</gene>
<dbReference type="InterPro" id="IPR001433">
    <property type="entry name" value="OxRdtase_FAD/NAD-bd"/>
</dbReference>
<dbReference type="Gene3D" id="2.40.30.10">
    <property type="entry name" value="Translation factors"/>
    <property type="match status" value="1"/>
</dbReference>
<evidence type="ECO:0000313" key="4">
    <source>
        <dbReference type="Proteomes" id="UP001209854"/>
    </source>
</evidence>
<dbReference type="InterPro" id="IPR039261">
    <property type="entry name" value="FNR_nucleotide-bd"/>
</dbReference>
<dbReference type="PRINTS" id="PR00371">
    <property type="entry name" value="FPNCR"/>
</dbReference>
<dbReference type="PRINTS" id="PR00410">
    <property type="entry name" value="PHEHYDRXLASE"/>
</dbReference>
<reference evidence="3 4" key="1">
    <citation type="submission" date="2022-10" db="EMBL/GenBank/DDBJ databases">
        <title>High-quality genome sequences of two octocoral-associated bacteria, Endozoicomonas euniceicola EF212 and Endozoicomonas gorgoniicola PS125.</title>
        <authorList>
            <person name="Chiou Y.-J."/>
            <person name="Chen Y.-H."/>
        </authorList>
    </citation>
    <scope>NUCLEOTIDE SEQUENCE [LARGE SCALE GENOMIC DNA]</scope>
    <source>
        <strain evidence="3 4">PS125</strain>
    </source>
</reference>
<keyword evidence="4" id="KW-1185">Reference proteome</keyword>
<dbReference type="SUPFAM" id="SSF63380">
    <property type="entry name" value="Riboflavin synthase domain-like"/>
    <property type="match status" value="1"/>
</dbReference>
<evidence type="ECO:0000313" key="3">
    <source>
        <dbReference type="EMBL" id="MCW7554448.1"/>
    </source>
</evidence>
<protein>
    <submittedName>
        <fullName evidence="3">FAD-binding oxidoreductase</fullName>
    </submittedName>
</protein>
<dbReference type="PANTHER" id="PTHR47354">
    <property type="entry name" value="NADH OXIDOREDUCTASE HCR"/>
    <property type="match status" value="1"/>
</dbReference>
<dbReference type="InterPro" id="IPR008333">
    <property type="entry name" value="Cbr1-like_FAD-bd_dom"/>
</dbReference>
<dbReference type="EMBL" id="JAPFCC010000001">
    <property type="protein sequence ID" value="MCW7554448.1"/>
    <property type="molecule type" value="Genomic_DNA"/>
</dbReference>
<dbReference type="Proteomes" id="UP001209854">
    <property type="component" value="Unassembled WGS sequence"/>
</dbReference>
<dbReference type="InterPro" id="IPR050415">
    <property type="entry name" value="MRET"/>
</dbReference>
<dbReference type="Gene3D" id="3.40.50.80">
    <property type="entry name" value="Nucleotide-binding domain of ferredoxin-NADP reductase (FNR) module"/>
    <property type="match status" value="1"/>
</dbReference>
<feature type="domain" description="FAD-binding FR-type" evidence="2">
    <location>
        <begin position="3"/>
        <end position="106"/>
    </location>
</feature>
<evidence type="ECO:0000259" key="2">
    <source>
        <dbReference type="PROSITE" id="PS51384"/>
    </source>
</evidence>
<accession>A0ABT3MYK7</accession>
<comment type="caution">
    <text evidence="3">The sequence shown here is derived from an EMBL/GenBank/DDBJ whole genome shotgun (WGS) entry which is preliminary data.</text>
</comment>